<proteinExistence type="predicted"/>
<name>A0A5B9DSG7_9HYPH</name>
<dbReference type="Pfam" id="PF08713">
    <property type="entry name" value="DNA_alkylation"/>
    <property type="match status" value="1"/>
</dbReference>
<reference evidence="1 2" key="1">
    <citation type="journal article" date="2015" name="Int. J. Syst. Evol. Microbiol.">
        <title>Youhaiella tibetensis gen. nov., sp. nov., isolated from subsurface sediment.</title>
        <authorList>
            <person name="Wang Y.X."/>
            <person name="Huang F.Q."/>
            <person name="Nogi Y."/>
            <person name="Pang S.J."/>
            <person name="Wang P.K."/>
            <person name="Lv J."/>
        </authorList>
    </citation>
    <scope>NUCLEOTIDE SEQUENCE [LARGE SCALE GENOMIC DNA]</scope>
    <source>
        <strain evidence="2">fig4</strain>
    </source>
</reference>
<keyword evidence="2" id="KW-1185">Reference proteome</keyword>
<organism evidence="1 2">
    <name type="scientific">Paradevosia tibetensis</name>
    <dbReference type="NCBI Taxonomy" id="1447062"/>
    <lineage>
        <taxon>Bacteria</taxon>
        <taxon>Pseudomonadati</taxon>
        <taxon>Pseudomonadota</taxon>
        <taxon>Alphaproteobacteria</taxon>
        <taxon>Hyphomicrobiales</taxon>
        <taxon>Devosiaceae</taxon>
        <taxon>Paradevosia</taxon>
    </lineage>
</organism>
<dbReference type="Gene3D" id="1.25.10.90">
    <property type="match status" value="1"/>
</dbReference>
<dbReference type="CDD" id="cd06561">
    <property type="entry name" value="AlkD_like"/>
    <property type="match status" value="1"/>
</dbReference>
<dbReference type="PANTHER" id="PTHR34070:SF1">
    <property type="entry name" value="DNA ALKYLATION REPAIR PROTEIN"/>
    <property type="match status" value="1"/>
</dbReference>
<dbReference type="RefSeq" id="WP_147657641.1">
    <property type="nucleotide sequence ID" value="NZ_BMFM01000001.1"/>
</dbReference>
<evidence type="ECO:0000313" key="1">
    <source>
        <dbReference type="EMBL" id="QEE22147.1"/>
    </source>
</evidence>
<dbReference type="Proteomes" id="UP000321062">
    <property type="component" value="Chromosome"/>
</dbReference>
<dbReference type="EMBL" id="CP041690">
    <property type="protein sequence ID" value="QEE22147.1"/>
    <property type="molecule type" value="Genomic_DNA"/>
</dbReference>
<accession>A0A5B9DSG7</accession>
<dbReference type="InterPro" id="IPR016024">
    <property type="entry name" value="ARM-type_fold"/>
</dbReference>
<sequence length="246" mass="28341">MARLDRARIRTAAQYLEELEACRSEADAAAMQRYFKTGKGEYGEGDVFMGVRMGDVFRLARQSLEMPLSEIETLLESPFHEARAGAVSIMTEQYGRRKASDAERQALFDLYFRRHDRINNWDLVDKGTVWLVAPHMAGRSFDLLRRLAQSDNLWERRSAIMGTMTCARRGERLDEVYEIVGLLLGDREDLIHKATGWILRVAGDRDRPRLLAFLDTHAPTMPRTALRYAMEHLEKPVRAHYLKLGK</sequence>
<dbReference type="PANTHER" id="PTHR34070">
    <property type="entry name" value="ARMADILLO-TYPE FOLD"/>
    <property type="match status" value="1"/>
</dbReference>
<dbReference type="AlphaFoldDB" id="A0A5B9DSG7"/>
<dbReference type="KEGG" id="yti:FNA67_19135"/>
<protein>
    <submittedName>
        <fullName evidence="1">DNA alkylation repair protein</fullName>
    </submittedName>
</protein>
<dbReference type="OrthoDB" id="9775346at2"/>
<dbReference type="SUPFAM" id="SSF48371">
    <property type="entry name" value="ARM repeat"/>
    <property type="match status" value="1"/>
</dbReference>
<dbReference type="InterPro" id="IPR014825">
    <property type="entry name" value="DNA_alkylation"/>
</dbReference>
<gene>
    <name evidence="1" type="ORF">FNA67_19135</name>
</gene>
<evidence type="ECO:0000313" key="2">
    <source>
        <dbReference type="Proteomes" id="UP000321062"/>
    </source>
</evidence>